<evidence type="ECO:0000256" key="6">
    <source>
        <dbReference type="SAM" id="Phobius"/>
    </source>
</evidence>
<feature type="region of interest" description="Disordered" evidence="5">
    <location>
        <begin position="77"/>
        <end position="124"/>
    </location>
</feature>
<keyword evidence="3 6" id="KW-0472">Membrane</keyword>
<dbReference type="SUPFAM" id="SSF53448">
    <property type="entry name" value="Nucleotide-diphospho-sugar transferases"/>
    <property type="match status" value="1"/>
</dbReference>
<evidence type="ECO:0000256" key="4">
    <source>
        <dbReference type="ARBA" id="ARBA00023157"/>
    </source>
</evidence>
<dbReference type="PANTHER" id="PTHR48261:SF2">
    <property type="entry name" value="ACETYLGLUCOSAMINYLTRANSFERASE"/>
    <property type="match status" value="1"/>
</dbReference>
<accession>A0ABD3P6G2</accession>
<keyword evidence="2" id="KW-0808">Transferase</keyword>
<reference evidence="8 9" key="1">
    <citation type="journal article" date="2020" name="G3 (Bethesda)">
        <title>Improved Reference Genome for Cyclotella cryptica CCMP332, a Model for Cell Wall Morphogenesis, Salinity Adaptation, and Lipid Production in Diatoms (Bacillariophyta).</title>
        <authorList>
            <person name="Roberts W.R."/>
            <person name="Downey K.M."/>
            <person name="Ruck E.C."/>
            <person name="Traller J.C."/>
            <person name="Alverson A.J."/>
        </authorList>
    </citation>
    <scope>NUCLEOTIDE SEQUENCE [LARGE SCALE GENOMIC DNA]</scope>
    <source>
        <strain evidence="8 9">CCMP332</strain>
    </source>
</reference>
<name>A0ABD3P6G2_9STRA</name>
<keyword evidence="6" id="KW-0812">Transmembrane</keyword>
<dbReference type="Proteomes" id="UP001516023">
    <property type="component" value="Unassembled WGS sequence"/>
</dbReference>
<comment type="subcellular location">
    <subcellularLocation>
        <location evidence="1">Membrane</location>
    </subcellularLocation>
</comment>
<evidence type="ECO:0000256" key="2">
    <source>
        <dbReference type="ARBA" id="ARBA00022679"/>
    </source>
</evidence>
<dbReference type="GO" id="GO:0016020">
    <property type="term" value="C:membrane"/>
    <property type="evidence" value="ECO:0007669"/>
    <property type="project" value="UniProtKB-SubCell"/>
</dbReference>
<organism evidence="8 9">
    <name type="scientific">Cyclotella cryptica</name>
    <dbReference type="NCBI Taxonomy" id="29204"/>
    <lineage>
        <taxon>Eukaryota</taxon>
        <taxon>Sar</taxon>
        <taxon>Stramenopiles</taxon>
        <taxon>Ochrophyta</taxon>
        <taxon>Bacillariophyta</taxon>
        <taxon>Coscinodiscophyceae</taxon>
        <taxon>Thalassiosirophycidae</taxon>
        <taxon>Stephanodiscales</taxon>
        <taxon>Stephanodiscaceae</taxon>
        <taxon>Cyclotella</taxon>
    </lineage>
</organism>
<dbReference type="InterPro" id="IPR015338">
    <property type="entry name" value="GT64_dom"/>
</dbReference>
<dbReference type="PANTHER" id="PTHR48261">
    <property type="entry name" value="ACETYLGLUCOSAMINYLTRANSFERASE"/>
    <property type="match status" value="1"/>
</dbReference>
<protein>
    <recommendedName>
        <fullName evidence="7">Glycosyl transferase 64 domain-containing protein</fullName>
    </recommendedName>
</protein>
<dbReference type="AlphaFoldDB" id="A0ABD3P6G2"/>
<feature type="compositionally biased region" description="Basic residues" evidence="5">
    <location>
        <begin position="108"/>
        <end position="124"/>
    </location>
</feature>
<feature type="domain" description="Glycosyl transferase 64" evidence="7">
    <location>
        <begin position="214"/>
        <end position="447"/>
    </location>
</feature>
<evidence type="ECO:0000256" key="3">
    <source>
        <dbReference type="ARBA" id="ARBA00023136"/>
    </source>
</evidence>
<feature type="transmembrane region" description="Helical" evidence="6">
    <location>
        <begin position="136"/>
        <end position="160"/>
    </location>
</feature>
<proteinExistence type="predicted"/>
<feature type="region of interest" description="Disordered" evidence="5">
    <location>
        <begin position="1"/>
        <end position="46"/>
    </location>
</feature>
<gene>
    <name evidence="8" type="ORF">HJC23_005327</name>
</gene>
<keyword evidence="9" id="KW-1185">Reference proteome</keyword>
<dbReference type="Pfam" id="PF09258">
    <property type="entry name" value="Glyco_transf_64"/>
    <property type="match status" value="1"/>
</dbReference>
<comment type="caution">
    <text evidence="8">The sequence shown here is derived from an EMBL/GenBank/DDBJ whole genome shotgun (WGS) entry which is preliminary data.</text>
</comment>
<keyword evidence="4" id="KW-1015">Disulfide bond</keyword>
<dbReference type="InterPro" id="IPR004263">
    <property type="entry name" value="Exostosin"/>
</dbReference>
<evidence type="ECO:0000259" key="7">
    <source>
        <dbReference type="Pfam" id="PF09258"/>
    </source>
</evidence>
<dbReference type="InterPro" id="IPR029044">
    <property type="entry name" value="Nucleotide-diphossugar_trans"/>
</dbReference>
<sequence length="552" mass="62893">MSSSYRQDFLTVDINEDEEKHPTGGSRSNDMKHGHAPADPNELPAGNVVDESVARQRSMLKTLWSEATSTTSFPQLHHQLHHRHTNASATNDLGDYNRKGSTGSHSSPSKRRTSTGKHSRHSHLRYSRSARIAKHVWLAAFAALAASTLIAVHIFIYRVLFGNNTNKNDKDADASLSVMQYLAPEDQNAAMTLKEAHSHRLKPITTHPIDKEQFTIRMNTWHRNEQLILSVNHHAKCEGVKEIQIVWCDSENEPPSEILHHKSGKVKVERHTINSLNERFKVLIDPPTLGILSLDDDVLRPCEALDAAFIRWTRHPERMVGFDVRTHVVDESEEGLKWKYGYMSTTESSNRYSLTLPRASFLHRDYLDLYTMALPRPMYAYIAQHFECEDIAMSFFVSSLSDGRPPLITDYWAVKSMVKLYSEEKISGGKDHKAARDKCVNDFGEMLCLKGSCTVGGVNVKPLQTGKIRHKDSFFGYGAEPEDWLKIDPQSVKSQHLQNLIETMQHLKSLSVKERMAWLSERIDKAKMEAKQVGMIENTDEWKKRWKGLESQ</sequence>
<dbReference type="Gene3D" id="3.90.550.10">
    <property type="entry name" value="Spore Coat Polysaccharide Biosynthesis Protein SpsA, Chain A"/>
    <property type="match status" value="1"/>
</dbReference>
<dbReference type="GO" id="GO:0016740">
    <property type="term" value="F:transferase activity"/>
    <property type="evidence" value="ECO:0007669"/>
    <property type="project" value="UniProtKB-KW"/>
</dbReference>
<dbReference type="EMBL" id="JABMIG020000250">
    <property type="protein sequence ID" value="KAL3783834.1"/>
    <property type="molecule type" value="Genomic_DNA"/>
</dbReference>
<evidence type="ECO:0000256" key="1">
    <source>
        <dbReference type="ARBA" id="ARBA00004370"/>
    </source>
</evidence>
<evidence type="ECO:0000313" key="8">
    <source>
        <dbReference type="EMBL" id="KAL3783834.1"/>
    </source>
</evidence>
<evidence type="ECO:0000313" key="9">
    <source>
        <dbReference type="Proteomes" id="UP001516023"/>
    </source>
</evidence>
<keyword evidence="6" id="KW-1133">Transmembrane helix</keyword>
<evidence type="ECO:0000256" key="5">
    <source>
        <dbReference type="SAM" id="MobiDB-lite"/>
    </source>
</evidence>